<proteinExistence type="predicted"/>
<dbReference type="RefSeq" id="WP_158767531.1">
    <property type="nucleotide sequence ID" value="NZ_CP047045.1"/>
</dbReference>
<dbReference type="PANTHER" id="PTHR43798:SF31">
    <property type="entry name" value="AB HYDROLASE SUPERFAMILY PROTEIN YCLE"/>
    <property type="match status" value="1"/>
</dbReference>
<sequence>MAYADDGAGAPIILVHGWAAHGGFFDDLRTRLSKTHRVLTPTLRGHPGSGHGTAELTIETLADDIAHFAETLDLKAVVALGWSMGAMALWAAAPKLGVRLGGLIVEDMSPRLTNDASWRHGIAGDYGVADIAITLKEINGDWPSYVSRFAPRMFAPGLCKEQPEVAAFATSEMSKADPENMASYWASMARQDFRAALAGMTMPMLVIHGADSQVYPDEATAFIASAAPNAERVVIQGAGHVPHLEAPDTFFNHVEAFVRKTRQPELRSGGAVP</sequence>
<dbReference type="EMBL" id="CP047045">
    <property type="protein sequence ID" value="QGZ96759.1"/>
    <property type="molecule type" value="Genomic_DNA"/>
</dbReference>
<protein>
    <submittedName>
        <fullName evidence="3">AB hydrolase superfamily protein YdjP</fullName>
        <ecNumber evidence="3">3.-.-.-</ecNumber>
    </submittedName>
</protein>
<gene>
    <name evidence="3" type="primary">ydjP</name>
    <name evidence="3" type="ORF">DSM104635_03620</name>
</gene>
<dbReference type="PANTHER" id="PTHR43798">
    <property type="entry name" value="MONOACYLGLYCEROL LIPASE"/>
    <property type="match status" value="1"/>
</dbReference>
<evidence type="ECO:0000259" key="2">
    <source>
        <dbReference type="Pfam" id="PF12697"/>
    </source>
</evidence>
<name>A0A6I6MPW5_9CAUL</name>
<dbReference type="Pfam" id="PF12697">
    <property type="entry name" value="Abhydrolase_6"/>
    <property type="match status" value="1"/>
</dbReference>
<dbReference type="InterPro" id="IPR029058">
    <property type="entry name" value="AB_hydrolase_fold"/>
</dbReference>
<keyword evidence="4" id="KW-1185">Reference proteome</keyword>
<reference evidence="4" key="1">
    <citation type="submission" date="2019-12" db="EMBL/GenBank/DDBJ databases">
        <title>Complete genome of Terracaulis silvestris 0127_4.</title>
        <authorList>
            <person name="Vieira S."/>
            <person name="Riedel T."/>
            <person name="Sproer C."/>
            <person name="Pascual J."/>
            <person name="Boedeker C."/>
            <person name="Overmann J."/>
        </authorList>
    </citation>
    <scope>NUCLEOTIDE SEQUENCE [LARGE SCALE GENOMIC DNA]</scope>
    <source>
        <strain evidence="4">0127_4</strain>
    </source>
</reference>
<dbReference type="AlphaFoldDB" id="A0A6I6MPW5"/>
<dbReference type="SUPFAM" id="SSF53474">
    <property type="entry name" value="alpha/beta-Hydrolases"/>
    <property type="match status" value="1"/>
</dbReference>
<dbReference type="GO" id="GO:0016020">
    <property type="term" value="C:membrane"/>
    <property type="evidence" value="ECO:0007669"/>
    <property type="project" value="TreeGrafter"/>
</dbReference>
<dbReference type="InterPro" id="IPR000073">
    <property type="entry name" value="AB_hydrolase_1"/>
</dbReference>
<dbReference type="KEGG" id="tsv:DSM104635_03620"/>
<feature type="domain" description="AB hydrolase-1" evidence="2">
    <location>
        <begin position="12"/>
        <end position="251"/>
    </location>
</feature>
<dbReference type="Gene3D" id="3.40.50.1820">
    <property type="entry name" value="alpha/beta hydrolase"/>
    <property type="match status" value="1"/>
</dbReference>
<dbReference type="GO" id="GO:0016787">
    <property type="term" value="F:hydrolase activity"/>
    <property type="evidence" value="ECO:0007669"/>
    <property type="project" value="UniProtKB-KW"/>
</dbReference>
<evidence type="ECO:0000313" key="3">
    <source>
        <dbReference type="EMBL" id="QGZ96759.1"/>
    </source>
</evidence>
<dbReference type="InterPro" id="IPR050266">
    <property type="entry name" value="AB_hydrolase_sf"/>
</dbReference>
<evidence type="ECO:0000313" key="4">
    <source>
        <dbReference type="Proteomes" id="UP000431269"/>
    </source>
</evidence>
<accession>A0A6I6MPW5</accession>
<keyword evidence="1 3" id="KW-0378">Hydrolase</keyword>
<organism evidence="3 4">
    <name type="scientific">Terricaulis silvestris</name>
    <dbReference type="NCBI Taxonomy" id="2686094"/>
    <lineage>
        <taxon>Bacteria</taxon>
        <taxon>Pseudomonadati</taxon>
        <taxon>Pseudomonadota</taxon>
        <taxon>Alphaproteobacteria</taxon>
        <taxon>Caulobacterales</taxon>
        <taxon>Caulobacteraceae</taxon>
        <taxon>Terricaulis</taxon>
    </lineage>
</organism>
<dbReference type="EC" id="3.-.-.-" evidence="3"/>
<dbReference type="Proteomes" id="UP000431269">
    <property type="component" value="Chromosome"/>
</dbReference>
<evidence type="ECO:0000256" key="1">
    <source>
        <dbReference type="ARBA" id="ARBA00022801"/>
    </source>
</evidence>